<proteinExistence type="inferred from homology"/>
<feature type="domain" description="FAD/NAD(P)-binding" evidence="4">
    <location>
        <begin position="226"/>
        <end position="497"/>
    </location>
</feature>
<organism evidence="7 8">
    <name type="scientific">Brucella ceti str. Cudo</name>
    <dbReference type="NCBI Taxonomy" id="595497"/>
    <lineage>
        <taxon>Bacteria</taxon>
        <taxon>Pseudomonadati</taxon>
        <taxon>Pseudomonadota</taxon>
        <taxon>Alphaproteobacteria</taxon>
        <taxon>Hyphomicrobiales</taxon>
        <taxon>Brucellaceae</taxon>
        <taxon>Brucella/Ochrobactrum group</taxon>
        <taxon>Brucella</taxon>
    </lineage>
</organism>
<reference evidence="7 8" key="1">
    <citation type="submission" date="2009-03" db="EMBL/GenBank/DDBJ databases">
        <authorList>
            <person name="Setubal J.C."/>
            <person name="Boyle S."/>
            <person name="Crasta O.R."/>
            <person name="Gillespie J.J."/>
            <person name="Kenyon R.W."/>
            <person name="Lu J."/>
            <person name="Mane S."/>
            <person name="Nagrani S."/>
            <person name="Shallom J.M."/>
            <person name="Shallom S."/>
            <person name="Shukla M."/>
            <person name="Snyder E.E."/>
            <person name="Sobral B.W."/>
            <person name="Wattam A.R."/>
            <person name="Will R."/>
            <person name="Williams K."/>
            <person name="Yoo H."/>
            <person name="Bruce D.H."/>
            <person name="Detter C."/>
            <person name="Munk C."/>
            <person name="Brettin T.S."/>
            <person name="Ficht T."/>
        </authorList>
    </citation>
    <scope>NUCLEOTIDE SEQUENCE [LARGE SCALE GENOMIC DNA]</scope>
    <source>
        <strain evidence="7 8">Cudo</strain>
    </source>
</reference>
<dbReference type="Proteomes" id="UP000003678">
    <property type="component" value="Unassembled WGS sequence"/>
</dbReference>
<name>C0G3Z6_9HYPH</name>
<dbReference type="PRINTS" id="PR00368">
    <property type="entry name" value="FADPNR"/>
</dbReference>
<evidence type="ECO:0000259" key="3">
    <source>
        <dbReference type="Pfam" id="PF01571"/>
    </source>
</evidence>
<evidence type="ECO:0000259" key="6">
    <source>
        <dbReference type="Pfam" id="PF17806"/>
    </source>
</evidence>
<dbReference type="SUPFAM" id="SSF101790">
    <property type="entry name" value="Aminomethyltransferase beta-barrel domain"/>
    <property type="match status" value="1"/>
</dbReference>
<evidence type="ECO:0000313" key="7">
    <source>
        <dbReference type="EMBL" id="EEH15461.1"/>
    </source>
</evidence>
<gene>
    <name evidence="7" type="ORF">BCETI_1000401</name>
</gene>
<protein>
    <submittedName>
        <fullName evidence="7">Sarcosine oxidase, alpha subunit family protein</fullName>
    </submittedName>
</protein>
<evidence type="ECO:0000256" key="2">
    <source>
        <dbReference type="ARBA" id="ARBA00023002"/>
    </source>
</evidence>
<dbReference type="GO" id="GO:0008115">
    <property type="term" value="F:sarcosine oxidase activity"/>
    <property type="evidence" value="ECO:0007669"/>
    <property type="project" value="InterPro"/>
</dbReference>
<dbReference type="InterPro" id="IPR036188">
    <property type="entry name" value="FAD/NAD-bd_sf"/>
</dbReference>
<comment type="similarity">
    <text evidence="1">Belongs to the GcvT family.</text>
</comment>
<dbReference type="Pfam" id="PF17806">
    <property type="entry name" value="SO_alpha_A3"/>
    <property type="match status" value="1"/>
</dbReference>
<dbReference type="Gene3D" id="1.10.10.1100">
    <property type="entry name" value="BFD-like [2Fe-2S]-binding domain"/>
    <property type="match status" value="1"/>
</dbReference>
<dbReference type="InterPro" id="IPR028896">
    <property type="entry name" value="GcvT/YgfZ/DmdA"/>
</dbReference>
<dbReference type="Pfam" id="PF08669">
    <property type="entry name" value="GCV_T_C"/>
    <property type="match status" value="1"/>
</dbReference>
<dbReference type="InterPro" id="IPR041117">
    <property type="entry name" value="SoxA_A3"/>
</dbReference>
<dbReference type="Gene3D" id="3.50.50.60">
    <property type="entry name" value="FAD/NAD(P)-binding domain"/>
    <property type="match status" value="1"/>
</dbReference>
<dbReference type="InterPro" id="IPR006222">
    <property type="entry name" value="GCVT_N"/>
</dbReference>
<dbReference type="SUPFAM" id="SSF51905">
    <property type="entry name" value="FAD/NAD(P)-binding domain"/>
    <property type="match status" value="1"/>
</dbReference>
<dbReference type="GO" id="GO:0046653">
    <property type="term" value="P:tetrahydrofolate metabolic process"/>
    <property type="evidence" value="ECO:0007669"/>
    <property type="project" value="InterPro"/>
</dbReference>
<dbReference type="InterPro" id="IPR023753">
    <property type="entry name" value="FAD/NAD-binding_dom"/>
</dbReference>
<evidence type="ECO:0000259" key="5">
    <source>
        <dbReference type="Pfam" id="PF08669"/>
    </source>
</evidence>
<dbReference type="Pfam" id="PF07992">
    <property type="entry name" value="Pyr_redox_2"/>
    <property type="match status" value="1"/>
</dbReference>
<dbReference type="Pfam" id="PF13510">
    <property type="entry name" value="Fer2_4"/>
    <property type="match status" value="1"/>
</dbReference>
<dbReference type="InterPro" id="IPR029043">
    <property type="entry name" value="GcvT/YgfZ_C"/>
</dbReference>
<dbReference type="Pfam" id="PF04267">
    <property type="entry name" value="SoxD"/>
    <property type="match status" value="1"/>
</dbReference>
<sequence length="1054" mass="115434">MLLIRCPYCEMERPELEFAYAGEAHIARPADPSTLSDEEWRDFLFTRSNPRGTHYERWRHIHGCGRVNKAKSVRFTFNGKTYSGFEGDTLASALLANGEHLTGRSFKYHRPRGILSAGSEEPNALMGVSRGAGRFEPNTRATALELYDGLKAESQNHWPSLKHDVGAINDAFSMFFSAGFYYKTFMWPKSFWNKVYEPFIRGAAGLGKSPSEPDPDTYASRYAYCDVLVVGAGPAGLAAALEAAKSGAKVMLCDEQAELGCSLLSEPEPVINGRASWDWLDETLAALAAMPNVTLLPRTTAIGYYHQNMLGLCQRLTDHLPNPPANAPRERMWRVRAKQVVLAQGAIERPLVFAGNDRPGVMLAGAGRTYLNRYGVKVGHKAVIVTSHDSAWLAAFDLAVAGVKVPAIIDVREHVAGSLVNRAKMLGIETLTGWTVTDTGGRHRVSSVRANPVQGGVAGAPRTIECDVVLMCGGWTPSVHLFSHTKGQLVWDEERQIYLPGARTEESRCAGAGNGHFDLEAALREGAQSGAGAASDAGYKASAREYAVAGDFICNGISCRELPTDRDPGKAKAFIDFQNDVTAKDIRLAVREGFRSIEHVKRYTTNGMATDQGKTSNINGLAVASDALKRPAPQVGLTTFRPPYTPTTFGAFCGYNRGKLFEVTRKTPIDAWAEQHGAAFEPVSLWRRAWYFPKPGEDMHQAVARECRATRQSLGMFDASTLGKIEVVGPDAAEFMNRMYTNPWTKLGVGRCRYGLLLGEDGFIRDDGVVGRLTQDRFHVTTTTGGAARVLNMMEDYLQTEWPQLKVALTSTTEQWAVVAINGPNARKLIEPMVEGLDISDEAFPHMSVAECTFLGVPARLFRMSFTGELGFEINVPSRYGLALWKALYEAGQQYDITPYGTETMHILRAEKGYIIVGQDTDGTVTPDDASLGWAIGKQKPDFVGKRSLSRPDMLKKDRKHLVGLLTKDPKLVLEEGAQIVADPKQAVPMTMLGHVTSSYWSETLGRSIAMALVSGGKDRMGETIYMPMPDGSVHEAIISGTVFYDPEGKKLNA</sequence>
<dbReference type="PANTHER" id="PTHR43757">
    <property type="entry name" value="AMINOMETHYLTRANSFERASE"/>
    <property type="match status" value="1"/>
</dbReference>
<evidence type="ECO:0000259" key="4">
    <source>
        <dbReference type="Pfam" id="PF07992"/>
    </source>
</evidence>
<evidence type="ECO:0000313" key="8">
    <source>
        <dbReference type="Proteomes" id="UP000003678"/>
    </source>
</evidence>
<comment type="caution">
    <text evidence="7">The sequence shown here is derived from an EMBL/GenBank/DDBJ whole genome shotgun (WGS) entry which is preliminary data.</text>
</comment>
<dbReference type="Gene3D" id="3.30.1360.120">
    <property type="entry name" value="Probable tRNA modification gtpase trme, domain 1"/>
    <property type="match status" value="1"/>
</dbReference>
<dbReference type="InterPro" id="IPR041854">
    <property type="entry name" value="BFD-like_2Fe2S-bd_dom_sf"/>
</dbReference>
<evidence type="ECO:0000256" key="1">
    <source>
        <dbReference type="ARBA" id="ARBA00008609"/>
    </source>
</evidence>
<feature type="domain" description="Aminomethyltransferase C-terminal" evidence="5">
    <location>
        <begin position="960"/>
        <end position="1046"/>
    </location>
</feature>
<dbReference type="Gene3D" id="3.30.2270.10">
    <property type="entry name" value="Folate-binding superfamily"/>
    <property type="match status" value="1"/>
</dbReference>
<dbReference type="InterPro" id="IPR006279">
    <property type="entry name" value="SoxD"/>
</dbReference>
<dbReference type="InterPro" id="IPR006277">
    <property type="entry name" value="Sarcosine_oxidase_asu"/>
</dbReference>
<accession>C0G3Z6</accession>
<dbReference type="NCBIfam" id="TIGR01372">
    <property type="entry name" value="soxA"/>
    <property type="match status" value="1"/>
</dbReference>
<feature type="domain" description="SoxA A3" evidence="6">
    <location>
        <begin position="571"/>
        <end position="652"/>
    </location>
</feature>
<dbReference type="SUPFAM" id="SSF103025">
    <property type="entry name" value="Folate-binding domain"/>
    <property type="match status" value="1"/>
</dbReference>
<feature type="domain" description="GCVT N-terminal" evidence="3">
    <location>
        <begin position="671"/>
        <end position="940"/>
    </location>
</feature>
<dbReference type="PRINTS" id="PR00411">
    <property type="entry name" value="PNDRDTASEI"/>
</dbReference>
<dbReference type="EMBL" id="ACJD01000001">
    <property type="protein sequence ID" value="EEH15461.1"/>
    <property type="molecule type" value="Genomic_DNA"/>
</dbReference>
<keyword evidence="2" id="KW-0560">Oxidoreductase</keyword>
<dbReference type="InterPro" id="IPR013977">
    <property type="entry name" value="GcvT_C"/>
</dbReference>
<dbReference type="AlphaFoldDB" id="C0G3Z6"/>
<dbReference type="PANTHER" id="PTHR43757:SF2">
    <property type="entry name" value="AMINOMETHYLTRANSFERASE, MITOCHONDRIAL"/>
    <property type="match status" value="1"/>
</dbReference>
<dbReference type="InterPro" id="IPR038561">
    <property type="entry name" value="SoxD_sf"/>
</dbReference>
<dbReference type="Pfam" id="PF01571">
    <property type="entry name" value="GCV_T"/>
    <property type="match status" value="1"/>
</dbReference>
<dbReference type="InterPro" id="IPR027266">
    <property type="entry name" value="TrmE/GcvT-like"/>
</dbReference>